<dbReference type="EMBL" id="HE663493">
    <property type="protein sequence ID" value="CCG08409.1"/>
    <property type="molecule type" value="Genomic_DNA"/>
</dbReference>
<dbReference type="HOGENOM" id="CLU_893943_0_0_5"/>
<reference evidence="3 4" key="1">
    <citation type="submission" date="2012-02" db="EMBL/GenBank/DDBJ databases">
        <title>Shotgun genome sequence of Phaeospirillum photometricum DSM 122.</title>
        <authorList>
            <person name="Duquesne K."/>
            <person name="Sturgis J."/>
        </authorList>
    </citation>
    <scope>NUCLEOTIDE SEQUENCE [LARGE SCALE GENOMIC DNA]</scope>
    <source>
        <strain evidence="4">DSM122</strain>
    </source>
</reference>
<name>H6SK94_PARPM</name>
<dbReference type="eggNOG" id="COG5373">
    <property type="taxonomic scope" value="Bacteria"/>
</dbReference>
<feature type="region of interest" description="Disordered" evidence="1">
    <location>
        <begin position="185"/>
        <end position="311"/>
    </location>
</feature>
<dbReference type="Pfam" id="PF13763">
    <property type="entry name" value="DUF4167"/>
    <property type="match status" value="1"/>
</dbReference>
<dbReference type="PATRIC" id="fig|1150469.3.peg.2012"/>
<evidence type="ECO:0000313" key="3">
    <source>
        <dbReference type="EMBL" id="CCG08409.1"/>
    </source>
</evidence>
<evidence type="ECO:0000256" key="1">
    <source>
        <dbReference type="SAM" id="MobiDB-lite"/>
    </source>
</evidence>
<organism evidence="3 4">
    <name type="scientific">Pararhodospirillum photometricum DSM 122</name>
    <dbReference type="NCBI Taxonomy" id="1150469"/>
    <lineage>
        <taxon>Bacteria</taxon>
        <taxon>Pseudomonadati</taxon>
        <taxon>Pseudomonadota</taxon>
        <taxon>Alphaproteobacteria</taxon>
        <taxon>Rhodospirillales</taxon>
        <taxon>Rhodospirillaceae</taxon>
        <taxon>Pararhodospirillum</taxon>
    </lineage>
</organism>
<feature type="compositionally biased region" description="Polar residues" evidence="1">
    <location>
        <begin position="83"/>
        <end position="95"/>
    </location>
</feature>
<dbReference type="InterPro" id="IPR025430">
    <property type="entry name" value="DUF4167"/>
</dbReference>
<feature type="region of interest" description="Disordered" evidence="1">
    <location>
        <begin position="1"/>
        <end position="138"/>
    </location>
</feature>
<feature type="compositionally biased region" description="Basic and acidic residues" evidence="1">
    <location>
        <begin position="302"/>
        <end position="311"/>
    </location>
</feature>
<evidence type="ECO:0000259" key="2">
    <source>
        <dbReference type="Pfam" id="PF13763"/>
    </source>
</evidence>
<protein>
    <recommendedName>
        <fullName evidence="2">DUF4167 domain-containing protein</fullName>
    </recommendedName>
</protein>
<feature type="compositionally biased region" description="Basic and acidic residues" evidence="1">
    <location>
        <begin position="210"/>
        <end position="237"/>
    </location>
</feature>
<feature type="compositionally biased region" description="Acidic residues" evidence="1">
    <location>
        <begin position="197"/>
        <end position="209"/>
    </location>
</feature>
<evidence type="ECO:0000313" key="4">
    <source>
        <dbReference type="Proteomes" id="UP000033220"/>
    </source>
</evidence>
<dbReference type="STRING" id="1150469.RSPPHO_01783"/>
<dbReference type="AlphaFoldDB" id="H6SK94"/>
<feature type="domain" description="DUF4167" evidence="2">
    <location>
        <begin position="107"/>
        <end position="180"/>
    </location>
</feature>
<gene>
    <name evidence="3" type="ORF">RSPPHO_01783</name>
</gene>
<sequence length="311" mass="33973">MGGDLTEPPLSPIRKPISKTAGRAGGDTDATQGPPEPVANKARRARADIPEPTWVMAPPGARATEIPPGQGIPARGDRDVNGIQGSSVEKQSSSWRFDGTMKNANSRGRPRSRNMNGKRPPNRNQVFDSNGPGVRVRGNAQQLVEKYLAMARDAASQGDRILAENCHQHADHYQRVLNALTGRYIKPDEQPQAPGSFDDDDEGLDDEDPRDTGRDSGRDTNRYDTRYQEPRHHEPRPGEGQQPDLAPLPPRDLGSEPQPIVILDDERPQPVAAPAPKPERAPRRRRRPAAEAQPAAEPEAVSDSRDESVPA</sequence>
<accession>H6SK94</accession>
<proteinExistence type="predicted"/>
<keyword evidence="4" id="KW-1185">Reference proteome</keyword>
<dbReference type="KEGG" id="rpm:RSPPHO_01783"/>
<feature type="compositionally biased region" description="Low complexity" evidence="1">
    <location>
        <begin position="290"/>
        <end position="299"/>
    </location>
</feature>
<dbReference type="Proteomes" id="UP000033220">
    <property type="component" value="Chromosome DSM 122"/>
</dbReference>